<reference evidence="1" key="1">
    <citation type="submission" date="2020-09" db="EMBL/GenBank/DDBJ databases">
        <title>Genome-Enabled Discovery of Anthraquinone Biosynthesis in Senna tora.</title>
        <authorList>
            <person name="Kang S.-H."/>
            <person name="Pandey R.P."/>
            <person name="Lee C.-M."/>
            <person name="Sim J.-S."/>
            <person name="Jeong J.-T."/>
            <person name="Choi B.-S."/>
            <person name="Jung M."/>
            <person name="Ginzburg D."/>
            <person name="Zhao K."/>
            <person name="Won S.Y."/>
            <person name="Oh T.-J."/>
            <person name="Yu Y."/>
            <person name="Kim N.-H."/>
            <person name="Lee O.R."/>
            <person name="Lee T.-H."/>
            <person name="Bashyal P."/>
            <person name="Kim T.-S."/>
            <person name="Lee W.-H."/>
            <person name="Kawkins C."/>
            <person name="Kim C.-K."/>
            <person name="Kim J.S."/>
            <person name="Ahn B.O."/>
            <person name="Rhee S.Y."/>
            <person name="Sohng J.K."/>
        </authorList>
    </citation>
    <scope>NUCLEOTIDE SEQUENCE</scope>
    <source>
        <tissue evidence="1">Leaf</tissue>
    </source>
</reference>
<name>A0A834THR1_9FABA</name>
<dbReference type="AlphaFoldDB" id="A0A834THR1"/>
<keyword evidence="1" id="KW-0238">DNA-binding</keyword>
<keyword evidence="2" id="KW-1185">Reference proteome</keyword>
<sequence>MWGRYADQVIHFMANYFESVVVIALQLCKIKEYNGSRTLSNSMFATHVFINYEIYKLRQFHAGLQPQDMTSPVNPNNNLSHFHAGLQPQDMTSPVNPNNNLSHVNLSPLEAAFTGKALSQVDDLYHSRDGAILCILAQVLVVNKDCGRFYDACKICAKKLEPDGSIFFCNKCQGLVNTSTSRFLGMTVIKLRKENFQVSVADPASWPEKFDIFTENTIVFKVAIKISQWNEQPSFTVQCMTSDLFIVDKYTVFCHAKGRTCDNIYLSQ</sequence>
<dbReference type="EMBL" id="JAAIUW010000008">
    <property type="protein sequence ID" value="KAF7822015.1"/>
    <property type="molecule type" value="Genomic_DNA"/>
</dbReference>
<accession>A0A834THR1</accession>
<protein>
    <submittedName>
        <fullName evidence="1">Replication protein A 70 kDa DNA-binding subunit B-like</fullName>
    </submittedName>
</protein>
<proteinExistence type="predicted"/>
<dbReference type="OrthoDB" id="671687at2759"/>
<gene>
    <name evidence="1" type="ORF">G2W53_027470</name>
</gene>
<dbReference type="GO" id="GO:0003677">
    <property type="term" value="F:DNA binding"/>
    <property type="evidence" value="ECO:0007669"/>
    <property type="project" value="UniProtKB-KW"/>
</dbReference>
<dbReference type="Gene3D" id="2.40.50.140">
    <property type="entry name" value="Nucleic acid-binding proteins"/>
    <property type="match status" value="2"/>
</dbReference>
<dbReference type="Proteomes" id="UP000634136">
    <property type="component" value="Unassembled WGS sequence"/>
</dbReference>
<organism evidence="1 2">
    <name type="scientific">Senna tora</name>
    <dbReference type="NCBI Taxonomy" id="362788"/>
    <lineage>
        <taxon>Eukaryota</taxon>
        <taxon>Viridiplantae</taxon>
        <taxon>Streptophyta</taxon>
        <taxon>Embryophyta</taxon>
        <taxon>Tracheophyta</taxon>
        <taxon>Spermatophyta</taxon>
        <taxon>Magnoliopsida</taxon>
        <taxon>eudicotyledons</taxon>
        <taxon>Gunneridae</taxon>
        <taxon>Pentapetalae</taxon>
        <taxon>rosids</taxon>
        <taxon>fabids</taxon>
        <taxon>Fabales</taxon>
        <taxon>Fabaceae</taxon>
        <taxon>Caesalpinioideae</taxon>
        <taxon>Cassia clade</taxon>
        <taxon>Senna</taxon>
    </lineage>
</organism>
<dbReference type="SUPFAM" id="SSF50249">
    <property type="entry name" value="Nucleic acid-binding proteins"/>
    <property type="match status" value="1"/>
</dbReference>
<evidence type="ECO:0000313" key="1">
    <source>
        <dbReference type="EMBL" id="KAF7822015.1"/>
    </source>
</evidence>
<evidence type="ECO:0000313" key="2">
    <source>
        <dbReference type="Proteomes" id="UP000634136"/>
    </source>
</evidence>
<dbReference type="InterPro" id="IPR012340">
    <property type="entry name" value="NA-bd_OB-fold"/>
</dbReference>
<comment type="caution">
    <text evidence="1">The sequence shown here is derived from an EMBL/GenBank/DDBJ whole genome shotgun (WGS) entry which is preliminary data.</text>
</comment>